<accession>A0A4R4DIQ4</accession>
<organism evidence="1 2">
    <name type="scientific">Roseicella aquatilis</name>
    <dbReference type="NCBI Taxonomy" id="2527868"/>
    <lineage>
        <taxon>Bacteria</taxon>
        <taxon>Pseudomonadati</taxon>
        <taxon>Pseudomonadota</taxon>
        <taxon>Alphaproteobacteria</taxon>
        <taxon>Acetobacterales</taxon>
        <taxon>Roseomonadaceae</taxon>
        <taxon>Roseicella</taxon>
    </lineage>
</organism>
<dbReference type="OrthoDB" id="7644867at2"/>
<sequence>MVKSAAKKRCTVVVTAALASCTTAPKSQSYRFELLSQQVTPSQNAEIRVLLLHLPDNRPVAGAVVYEHQSEMLHRPDTQARENRSSPLRVAPGIGTLPPVVFPSWMSNRPTPPPDTAVDEGNGIYRVHAVLPMAGVWILTLVARVPGEAAPVRSELPVRVQ</sequence>
<gene>
    <name evidence="1" type="ORF">EXY23_13015</name>
</gene>
<evidence type="ECO:0000313" key="2">
    <source>
        <dbReference type="Proteomes" id="UP000295023"/>
    </source>
</evidence>
<dbReference type="AlphaFoldDB" id="A0A4R4DIQ4"/>
<reference evidence="1 2" key="1">
    <citation type="submission" date="2019-03" db="EMBL/GenBank/DDBJ databases">
        <title>Paracraurococcus aquatilis NE82 genome sequence.</title>
        <authorList>
            <person name="Zhao Y."/>
            <person name="Du Z."/>
        </authorList>
    </citation>
    <scope>NUCLEOTIDE SEQUENCE [LARGE SCALE GENOMIC DNA]</scope>
    <source>
        <strain evidence="1 2">NE82</strain>
    </source>
</reference>
<proteinExistence type="predicted"/>
<dbReference type="Proteomes" id="UP000295023">
    <property type="component" value="Unassembled WGS sequence"/>
</dbReference>
<dbReference type="RefSeq" id="WP_132289616.1">
    <property type="nucleotide sequence ID" value="NZ_SKBM01000011.1"/>
</dbReference>
<name>A0A4R4DIQ4_9PROT</name>
<keyword evidence="2" id="KW-1185">Reference proteome</keyword>
<evidence type="ECO:0000313" key="1">
    <source>
        <dbReference type="EMBL" id="TCZ61051.1"/>
    </source>
</evidence>
<dbReference type="EMBL" id="SKBM01000011">
    <property type="protein sequence ID" value="TCZ61051.1"/>
    <property type="molecule type" value="Genomic_DNA"/>
</dbReference>
<comment type="caution">
    <text evidence="1">The sequence shown here is derived from an EMBL/GenBank/DDBJ whole genome shotgun (WGS) entry which is preliminary data.</text>
</comment>
<evidence type="ECO:0008006" key="3">
    <source>
        <dbReference type="Google" id="ProtNLM"/>
    </source>
</evidence>
<protein>
    <recommendedName>
        <fullName evidence="3">YtkA-like domain-containing protein</fullName>
    </recommendedName>
</protein>
<dbReference type="PROSITE" id="PS51257">
    <property type="entry name" value="PROKAR_LIPOPROTEIN"/>
    <property type="match status" value="1"/>
</dbReference>